<dbReference type="PROSITE" id="PS51671">
    <property type="entry name" value="ACT"/>
    <property type="match status" value="2"/>
</dbReference>
<dbReference type="InterPro" id="IPR054352">
    <property type="entry name" value="ACT_Aspartokinase"/>
</dbReference>
<dbReference type="CDD" id="cd04243">
    <property type="entry name" value="AAK_AK-HSDH-like"/>
    <property type="match status" value="1"/>
</dbReference>
<name>A0ABW5XJP3_9SPHI</name>
<keyword evidence="14" id="KW-0547">Nucleotide-binding</keyword>
<evidence type="ECO:0000256" key="1">
    <source>
        <dbReference type="ARBA" id="ARBA00001920"/>
    </source>
</evidence>
<comment type="similarity">
    <text evidence="7">In the C-terminal section; belongs to the homoserine dehydrogenase family.</text>
</comment>
<dbReference type="InterPro" id="IPR049638">
    <property type="entry name" value="AK-HD"/>
</dbReference>
<evidence type="ECO:0000256" key="12">
    <source>
        <dbReference type="ARBA" id="ARBA00022697"/>
    </source>
</evidence>
<protein>
    <submittedName>
        <fullName evidence="28">Bifunctional aspartate kinase/homoserine dehydrogenase I</fullName>
        <ecNumber evidence="28">1.1.1.3</ecNumber>
        <ecNumber evidence="28">2.7.2.4</ecNumber>
    </submittedName>
</protein>
<evidence type="ECO:0000256" key="6">
    <source>
        <dbReference type="ARBA" id="ARBA00005139"/>
    </source>
</evidence>
<comment type="pathway">
    <text evidence="4">Amino-acid biosynthesis; L-threonine biosynthesis; L-threonine from L-aspartate: step 3/5.</text>
</comment>
<dbReference type="Pfam" id="PF00696">
    <property type="entry name" value="AA_kinase"/>
    <property type="match status" value="1"/>
</dbReference>
<dbReference type="Pfam" id="PF00742">
    <property type="entry name" value="Homoserine_dh"/>
    <property type="match status" value="1"/>
</dbReference>
<proteinExistence type="inferred from homology"/>
<dbReference type="SUPFAM" id="SSF51735">
    <property type="entry name" value="NAD(P)-binding Rossmann-fold domains"/>
    <property type="match status" value="1"/>
</dbReference>
<dbReference type="Pfam" id="PF03447">
    <property type="entry name" value="NAD_binding_3"/>
    <property type="match status" value="1"/>
</dbReference>
<evidence type="ECO:0000256" key="13">
    <source>
        <dbReference type="ARBA" id="ARBA00022723"/>
    </source>
</evidence>
<dbReference type="InterPro" id="IPR011147">
    <property type="entry name" value="Bifunc_Aspkin/hSer_DH"/>
</dbReference>
<dbReference type="EMBL" id="JBHUON010000001">
    <property type="protein sequence ID" value="MFD2863302.1"/>
    <property type="molecule type" value="Genomic_DNA"/>
</dbReference>
<comment type="pathway">
    <text evidence="5">Amino-acid biosynthesis; L-methionine biosynthesis via de novo pathway; L-homoserine from L-aspartate: step 3/3.</text>
</comment>
<dbReference type="NCBIfam" id="NF006959">
    <property type="entry name" value="PRK09436.1"/>
    <property type="match status" value="1"/>
</dbReference>
<comment type="function">
    <text evidence="24">Bifunctional aspartate kinase and homoserine dehydrogenase that catalyzes the first and the third steps toward the synthesis of lysine, methionine and threonine from aspartate.</text>
</comment>
<dbReference type="Pfam" id="PF22468">
    <property type="entry name" value="ACT_9"/>
    <property type="match status" value="2"/>
</dbReference>
<dbReference type="GO" id="GO:0004072">
    <property type="term" value="F:aspartate kinase activity"/>
    <property type="evidence" value="ECO:0007669"/>
    <property type="project" value="UniProtKB-EC"/>
</dbReference>
<gene>
    <name evidence="28" type="primary">thrA</name>
    <name evidence="28" type="ORF">ACFSYC_01265</name>
</gene>
<dbReference type="PIRSF" id="PIRSF000727">
    <property type="entry name" value="ThrA"/>
    <property type="match status" value="1"/>
</dbReference>
<evidence type="ECO:0000256" key="8">
    <source>
        <dbReference type="ARBA" id="ARBA00010046"/>
    </source>
</evidence>
<evidence type="ECO:0000256" key="9">
    <source>
        <dbReference type="ARBA" id="ARBA00011881"/>
    </source>
</evidence>
<dbReference type="Proteomes" id="UP001597601">
    <property type="component" value="Unassembled WGS sequence"/>
</dbReference>
<dbReference type="InterPro" id="IPR036393">
    <property type="entry name" value="AceGlu_kinase-like_sf"/>
</dbReference>
<dbReference type="InterPro" id="IPR045865">
    <property type="entry name" value="ACT-like_dom_sf"/>
</dbReference>
<evidence type="ECO:0000256" key="19">
    <source>
        <dbReference type="ARBA" id="ARBA00023027"/>
    </source>
</evidence>
<evidence type="ECO:0000256" key="16">
    <source>
        <dbReference type="ARBA" id="ARBA00022840"/>
    </source>
</evidence>
<keyword evidence="19" id="KW-0520">NAD</keyword>
<feature type="domain" description="ACT" evidence="27">
    <location>
        <begin position="403"/>
        <end position="481"/>
    </location>
</feature>
<keyword evidence="23" id="KW-0511">Multifunctional enzyme</keyword>
<organism evidence="28 29">
    <name type="scientific">Mucilaginibacter antarcticus</name>
    <dbReference type="NCBI Taxonomy" id="1855725"/>
    <lineage>
        <taxon>Bacteria</taxon>
        <taxon>Pseudomonadati</taxon>
        <taxon>Bacteroidota</taxon>
        <taxon>Sphingobacteriia</taxon>
        <taxon>Sphingobacteriales</taxon>
        <taxon>Sphingobacteriaceae</taxon>
        <taxon>Mucilaginibacter</taxon>
    </lineage>
</organism>
<evidence type="ECO:0000256" key="22">
    <source>
        <dbReference type="ARBA" id="ARBA00023167"/>
    </source>
</evidence>
<evidence type="ECO:0000256" key="25">
    <source>
        <dbReference type="ARBA" id="ARBA00048561"/>
    </source>
</evidence>
<comment type="catalytic activity">
    <reaction evidence="26">
        <text>L-homoserine + NADP(+) = L-aspartate 4-semialdehyde + NADPH + H(+)</text>
        <dbReference type="Rhea" id="RHEA:15761"/>
        <dbReference type="ChEBI" id="CHEBI:15378"/>
        <dbReference type="ChEBI" id="CHEBI:57476"/>
        <dbReference type="ChEBI" id="CHEBI:57783"/>
        <dbReference type="ChEBI" id="CHEBI:58349"/>
        <dbReference type="ChEBI" id="CHEBI:537519"/>
        <dbReference type="EC" id="1.1.1.3"/>
    </reaction>
    <physiologicalReaction direction="right-to-left" evidence="26">
        <dbReference type="Rhea" id="RHEA:15763"/>
    </physiologicalReaction>
</comment>
<dbReference type="InterPro" id="IPR001341">
    <property type="entry name" value="Asp_kinase"/>
</dbReference>
<keyword evidence="12" id="KW-0791">Threonine biosynthesis</keyword>
<evidence type="ECO:0000256" key="23">
    <source>
        <dbReference type="ARBA" id="ARBA00023268"/>
    </source>
</evidence>
<comment type="similarity">
    <text evidence="8">In the N-terminal section; belongs to the aspartokinase family.</text>
</comment>
<keyword evidence="22" id="KW-0486">Methionine biosynthesis</keyword>
<evidence type="ECO:0000256" key="3">
    <source>
        <dbReference type="ARBA" id="ARBA00004986"/>
    </source>
</evidence>
<reference evidence="29" key="1">
    <citation type="journal article" date="2019" name="Int. J. Syst. Evol. Microbiol.">
        <title>The Global Catalogue of Microorganisms (GCM) 10K type strain sequencing project: providing services to taxonomists for standard genome sequencing and annotation.</title>
        <authorList>
            <consortium name="The Broad Institute Genomics Platform"/>
            <consortium name="The Broad Institute Genome Sequencing Center for Infectious Disease"/>
            <person name="Wu L."/>
            <person name="Ma J."/>
        </authorList>
    </citation>
    <scope>NUCLEOTIDE SEQUENCE [LARGE SCALE GENOMIC DNA]</scope>
    <source>
        <strain evidence="29">KCTC 52232</strain>
    </source>
</reference>
<keyword evidence="18 28" id="KW-0560">Oxidoreductase</keyword>
<dbReference type="InterPro" id="IPR002912">
    <property type="entry name" value="ACT_dom"/>
</dbReference>
<evidence type="ECO:0000256" key="2">
    <source>
        <dbReference type="ARBA" id="ARBA00004766"/>
    </source>
</evidence>
<comment type="pathway">
    <text evidence="3">Amino-acid biosynthesis; L-methionine biosynthesis via de novo pathway; L-homoserine from L-aspartate: step 1/3.</text>
</comment>
<dbReference type="EC" id="1.1.1.3" evidence="28"/>
<keyword evidence="11 28" id="KW-0808">Transferase</keyword>
<evidence type="ECO:0000256" key="15">
    <source>
        <dbReference type="ARBA" id="ARBA00022777"/>
    </source>
</evidence>
<evidence type="ECO:0000313" key="29">
    <source>
        <dbReference type="Proteomes" id="UP001597601"/>
    </source>
</evidence>
<keyword evidence="13" id="KW-0479">Metal-binding</keyword>
<evidence type="ECO:0000256" key="20">
    <source>
        <dbReference type="ARBA" id="ARBA00023053"/>
    </source>
</evidence>
<comment type="cofactor">
    <cofactor evidence="1">
        <name>a metal cation</name>
        <dbReference type="ChEBI" id="CHEBI:25213"/>
    </cofactor>
</comment>
<evidence type="ECO:0000256" key="21">
    <source>
        <dbReference type="ARBA" id="ARBA00023154"/>
    </source>
</evidence>
<dbReference type="SUPFAM" id="SSF55347">
    <property type="entry name" value="Glyceraldehyde-3-phosphate dehydrogenase-like, C-terminal domain"/>
    <property type="match status" value="1"/>
</dbReference>
<dbReference type="NCBIfam" id="TIGR00657">
    <property type="entry name" value="asp_kinases"/>
    <property type="match status" value="1"/>
</dbReference>
<dbReference type="GO" id="GO:0004412">
    <property type="term" value="F:homoserine dehydrogenase activity"/>
    <property type="evidence" value="ECO:0007669"/>
    <property type="project" value="UniProtKB-EC"/>
</dbReference>
<dbReference type="PANTHER" id="PTHR43070">
    <property type="match status" value="1"/>
</dbReference>
<dbReference type="SUPFAM" id="SSF55021">
    <property type="entry name" value="ACT-like"/>
    <property type="match status" value="2"/>
</dbReference>
<dbReference type="RefSeq" id="WP_377122673.1">
    <property type="nucleotide sequence ID" value="NZ_JBHUHN010000001.1"/>
</dbReference>
<evidence type="ECO:0000256" key="11">
    <source>
        <dbReference type="ARBA" id="ARBA00022679"/>
    </source>
</evidence>
<dbReference type="Gene3D" id="3.40.1160.10">
    <property type="entry name" value="Acetylglutamate kinase-like"/>
    <property type="match status" value="1"/>
</dbReference>
<keyword evidence="20" id="KW-0915">Sodium</keyword>
<comment type="pathway">
    <text evidence="6">Amino-acid biosynthesis; L-threonine biosynthesis; L-threonine from L-aspartate: step 1/5.</text>
</comment>
<dbReference type="InterPro" id="IPR001048">
    <property type="entry name" value="Asp/Glu/Uridylate_kinase"/>
</dbReference>
<dbReference type="Gene3D" id="1.20.120.1320">
    <property type="entry name" value="Aspartokinase, catalytic domain"/>
    <property type="match status" value="1"/>
</dbReference>
<dbReference type="InterPro" id="IPR018042">
    <property type="entry name" value="Aspartate_kinase_CS"/>
</dbReference>
<dbReference type="InterPro" id="IPR042199">
    <property type="entry name" value="AsparK_Bifunc_asparK/hSer_DH"/>
</dbReference>
<evidence type="ECO:0000256" key="5">
    <source>
        <dbReference type="ARBA" id="ARBA00005062"/>
    </source>
</evidence>
<comment type="pathway">
    <text evidence="2">Amino-acid biosynthesis; L-lysine biosynthesis via DAP pathway; (S)-tetrahydrodipicolinate from L-aspartate: step 1/4.</text>
</comment>
<evidence type="ECO:0000256" key="4">
    <source>
        <dbReference type="ARBA" id="ARBA00005056"/>
    </source>
</evidence>
<comment type="subunit">
    <text evidence="9">Homotetramer.</text>
</comment>
<evidence type="ECO:0000256" key="14">
    <source>
        <dbReference type="ARBA" id="ARBA00022741"/>
    </source>
</evidence>
<dbReference type="SUPFAM" id="SSF53633">
    <property type="entry name" value="Carbamate kinase-like"/>
    <property type="match status" value="1"/>
</dbReference>
<dbReference type="CDD" id="cd04921">
    <property type="entry name" value="ACT_AKi-HSDH-ThrA-like_1"/>
    <property type="match status" value="1"/>
</dbReference>
<dbReference type="CDD" id="cd04922">
    <property type="entry name" value="ACT_AKi-HSDH-ThrA_2"/>
    <property type="match status" value="1"/>
</dbReference>
<dbReference type="Gene3D" id="3.40.50.720">
    <property type="entry name" value="NAD(P)-binding Rossmann-like Domain"/>
    <property type="match status" value="1"/>
</dbReference>
<dbReference type="Gene3D" id="3.30.360.10">
    <property type="entry name" value="Dihydrodipicolinate Reductase, domain 2"/>
    <property type="match status" value="1"/>
</dbReference>
<keyword evidence="16" id="KW-0067">ATP-binding</keyword>
<dbReference type="EC" id="2.7.2.4" evidence="28"/>
<evidence type="ECO:0000256" key="18">
    <source>
        <dbReference type="ARBA" id="ARBA00023002"/>
    </source>
</evidence>
<dbReference type="InterPro" id="IPR001342">
    <property type="entry name" value="HDH_cat"/>
</dbReference>
<evidence type="ECO:0000259" key="27">
    <source>
        <dbReference type="PROSITE" id="PS51671"/>
    </source>
</evidence>
<evidence type="ECO:0000313" key="28">
    <source>
        <dbReference type="EMBL" id="MFD2863302.1"/>
    </source>
</evidence>
<evidence type="ECO:0000256" key="7">
    <source>
        <dbReference type="ARBA" id="ARBA00007952"/>
    </source>
</evidence>
<keyword evidence="10" id="KW-0028">Amino-acid biosynthesis</keyword>
<evidence type="ECO:0000256" key="24">
    <source>
        <dbReference type="ARBA" id="ARBA00044938"/>
    </source>
</evidence>
<keyword evidence="17" id="KW-0521">NADP</keyword>
<keyword evidence="21" id="KW-0457">Lysine biosynthesis</keyword>
<feature type="domain" description="ACT" evidence="27">
    <location>
        <begin position="322"/>
        <end position="394"/>
    </location>
</feature>
<dbReference type="InterPro" id="IPR036291">
    <property type="entry name" value="NAD(P)-bd_dom_sf"/>
</dbReference>
<dbReference type="Gene3D" id="3.30.2130.10">
    <property type="entry name" value="VC0802-like"/>
    <property type="match status" value="1"/>
</dbReference>
<keyword evidence="15 28" id="KW-0418">Kinase</keyword>
<dbReference type="PROSITE" id="PS00324">
    <property type="entry name" value="ASPARTOKINASE"/>
    <property type="match status" value="1"/>
</dbReference>
<evidence type="ECO:0000256" key="26">
    <source>
        <dbReference type="ARBA" id="ARBA00048841"/>
    </source>
</evidence>
<evidence type="ECO:0000256" key="10">
    <source>
        <dbReference type="ARBA" id="ARBA00022605"/>
    </source>
</evidence>
<accession>A0ABW5XJP3</accession>
<comment type="caution">
    <text evidence="28">The sequence shown here is derived from an EMBL/GenBank/DDBJ whole genome shotgun (WGS) entry which is preliminary data.</text>
</comment>
<dbReference type="InterPro" id="IPR005106">
    <property type="entry name" value="Asp/hSer_DH_NAD-bd"/>
</dbReference>
<dbReference type="PROSITE" id="PS01042">
    <property type="entry name" value="HOMOSER_DHGENASE"/>
    <property type="match status" value="1"/>
</dbReference>
<dbReference type="InterPro" id="IPR019811">
    <property type="entry name" value="HDH_CS"/>
</dbReference>
<comment type="catalytic activity">
    <reaction evidence="25">
        <text>L-aspartate + ATP = 4-phospho-L-aspartate + ADP</text>
        <dbReference type="Rhea" id="RHEA:23776"/>
        <dbReference type="ChEBI" id="CHEBI:29991"/>
        <dbReference type="ChEBI" id="CHEBI:30616"/>
        <dbReference type="ChEBI" id="CHEBI:57535"/>
        <dbReference type="ChEBI" id="CHEBI:456216"/>
        <dbReference type="EC" id="2.7.2.4"/>
    </reaction>
    <physiologicalReaction direction="left-to-right" evidence="25">
        <dbReference type="Rhea" id="RHEA:23777"/>
    </physiologicalReaction>
</comment>
<keyword evidence="29" id="KW-1185">Reference proteome</keyword>
<dbReference type="PANTHER" id="PTHR43070:SF5">
    <property type="entry name" value="HOMOSERINE DEHYDROGENASE"/>
    <property type="match status" value="1"/>
</dbReference>
<evidence type="ECO:0000256" key="17">
    <source>
        <dbReference type="ARBA" id="ARBA00022857"/>
    </source>
</evidence>
<sequence>MKVLKFGGTSVGSAQSIELLLNILKKENEASPSPDNKPVVVLSAMSGVTNQLLAMAEDAAKGNDFAPQLAELEKRHFEVVKSLLEIQNQNPALTRLKINFNQLEDLLQGILTLQELTPKTRDLVVSYGERCSTLMISKIAAQYFPAVFVDASEVLKTDSNFGQAKVNTELSEQLIRGLYQENKDKVLFVTGFIASNDAGQVTTLGRGGSDYTAAIFGAALNASQIEIWTDVNGMMTADPRMVKKAFSLTELTYTEAMELSYFGAKVIYPPTMIPAFFKKIPIAIKNTFEPDFEGTVIKHQCQPSPLAIKGISSINNISILNVEGSGMVGKSGFSGRLFSLLAREQINVILITQSSSEHSITFAVSPGDTDRAKQVIEQEFELELLAKKLEHIDIEKDLAILAVVGENMKETPGVSGKLFHALGRNGVNVRAIAQGSSEYNISVIISAIDLAKAVNAVHDAFFVQLTKTLHAFCLGTGNIGKTMFKQLSGHAAFLQENNGIQVKIVGISNTRKMVFNADGISLAKWEEELDQSAEQANLPAFIAQMKALNLPNCVFIDNTASPVPIQFYDEVLKSTISIVTCNKIGNSGSYEQYKTFKNSARQHGVDFFYETNVGAGLPIIRTLKDLMNSGDRVQKIEAILSGTISFLFNNFKGDANFHDTVKLAQEKGYTEPDPRDDLRGTDFMRKMLILARDAGYALEAADVVIDSMLPQACLDAATVDDFYQTLKDEDAFFAKLKDSAQAENKVLRYIGKLDNGQASISLQMVDESHPFYMLSGSDNIISFTTDRYQDRPLVVKGPGAGAEVTAAGVFADLINVATA</sequence>